<feature type="signal peptide" evidence="1">
    <location>
        <begin position="1"/>
        <end position="24"/>
    </location>
</feature>
<evidence type="ECO:0000313" key="2">
    <source>
        <dbReference type="EMBL" id="KAL1864590.1"/>
    </source>
</evidence>
<proteinExistence type="predicted"/>
<dbReference type="EMBL" id="JAWRVE010000067">
    <property type="protein sequence ID" value="KAL1864590.1"/>
    <property type="molecule type" value="Genomic_DNA"/>
</dbReference>
<evidence type="ECO:0000256" key="1">
    <source>
        <dbReference type="SAM" id="SignalP"/>
    </source>
</evidence>
<name>A0ABR3WLY4_9PEZI</name>
<organism evidence="2 3">
    <name type="scientific">Diaporthe australafricana</name>
    <dbReference type="NCBI Taxonomy" id="127596"/>
    <lineage>
        <taxon>Eukaryota</taxon>
        <taxon>Fungi</taxon>
        <taxon>Dikarya</taxon>
        <taxon>Ascomycota</taxon>
        <taxon>Pezizomycotina</taxon>
        <taxon>Sordariomycetes</taxon>
        <taxon>Sordariomycetidae</taxon>
        <taxon>Diaporthales</taxon>
        <taxon>Diaporthaceae</taxon>
        <taxon>Diaporthe</taxon>
    </lineage>
</organism>
<feature type="chain" id="PRO_5047404564" description="Alternative oxidase" evidence="1">
    <location>
        <begin position="25"/>
        <end position="471"/>
    </location>
</feature>
<comment type="caution">
    <text evidence="2">The sequence shown here is derived from an EMBL/GenBank/DDBJ whole genome shotgun (WGS) entry which is preliminary data.</text>
</comment>
<dbReference type="Gene3D" id="3.40.50.11350">
    <property type="match status" value="1"/>
</dbReference>
<gene>
    <name evidence="2" type="ORF">Daus18300_007607</name>
</gene>
<reference evidence="2 3" key="1">
    <citation type="journal article" date="2024" name="IMA Fungus">
        <title>IMA Genome - F19 : A genome assembly and annotation guide to empower mycologists, including annotated draft genome sequences of Ceratocystis pirilliformis, Diaporthe australafricana, Fusarium ophioides, Paecilomyces lecythidis, and Sporothrix stenoceras.</title>
        <authorList>
            <person name="Aylward J."/>
            <person name="Wilson A.M."/>
            <person name="Visagie C.M."/>
            <person name="Spraker J."/>
            <person name="Barnes I."/>
            <person name="Buitendag C."/>
            <person name="Ceriani C."/>
            <person name="Del Mar Angel L."/>
            <person name="du Plessis D."/>
            <person name="Fuchs T."/>
            <person name="Gasser K."/>
            <person name="Kramer D."/>
            <person name="Li W."/>
            <person name="Munsamy K."/>
            <person name="Piso A."/>
            <person name="Price J.L."/>
            <person name="Sonnekus B."/>
            <person name="Thomas C."/>
            <person name="van der Nest A."/>
            <person name="van Dijk A."/>
            <person name="van Heerden A."/>
            <person name="van Vuuren N."/>
            <person name="Yilmaz N."/>
            <person name="Duong T.A."/>
            <person name="van der Merwe N.A."/>
            <person name="Wingfield M.J."/>
            <person name="Wingfield B.D."/>
        </authorList>
    </citation>
    <scope>NUCLEOTIDE SEQUENCE [LARGE SCALE GENOMIC DNA]</scope>
    <source>
        <strain evidence="2 3">CMW 18300</strain>
    </source>
</reference>
<protein>
    <recommendedName>
        <fullName evidence="4">Alternative oxidase</fullName>
    </recommendedName>
</protein>
<keyword evidence="1" id="KW-0732">Signal</keyword>
<accession>A0ABR3WLY4</accession>
<evidence type="ECO:0000313" key="3">
    <source>
        <dbReference type="Proteomes" id="UP001583177"/>
    </source>
</evidence>
<evidence type="ECO:0008006" key="4">
    <source>
        <dbReference type="Google" id="ProtNLM"/>
    </source>
</evidence>
<dbReference type="CDD" id="cd11296">
    <property type="entry name" value="O-FucT_like"/>
    <property type="match status" value="1"/>
</dbReference>
<keyword evidence="3" id="KW-1185">Reference proteome</keyword>
<sequence length="471" mass="52736">MLSPSRGLLFVVIALCLLWGFHLGAYLDPSTSGATSLYFDFKSKGAKSPLSSHVHTYFEQVFSVERPTDYDFSAIKAACERAQWHEHNKNTYLKCDGINAGMTSIMSQVKVCFKMAIDAGVNMLLPDMPLRDSDDLLEFNLMNQSAYMAYDQWFDQDHVMASMSRACPQMTIRQSKDAGTPSMPVRNEWKMDIGSAPGFRMLSGHFWVGRPFKSWFDSELAQMRFFSSVSAKDHDAAQESAGELPRSTAEDGATILQIASQFLLFRLTDDPTGRDVALWNDLGHLVRFTETPRTLANRILAHMVGRPYFGVHFRTERDNIWSSFENQLRVDLDALDQAWAQYGGGSAGRREERPLVYLACGDEGQIRKFSDAAALRGWTVTSKYDVAKDYPVTLKMIKDMPFDFQGAVDMGVMLESHFFLGITGSAFSSSVANMRDSTGRYRGSSLIYPDDGNARTHLFNDGDASGYPCCL</sequence>
<dbReference type="Proteomes" id="UP001583177">
    <property type="component" value="Unassembled WGS sequence"/>
</dbReference>